<gene>
    <name evidence="2" type="ORF">BEMITA_LOCUS3717</name>
</gene>
<protein>
    <submittedName>
        <fullName evidence="2">Uncharacterized protein</fullName>
    </submittedName>
</protein>
<keyword evidence="1" id="KW-0812">Transmembrane</keyword>
<keyword evidence="3" id="KW-1185">Reference proteome</keyword>
<evidence type="ECO:0000313" key="3">
    <source>
        <dbReference type="Proteomes" id="UP001152759"/>
    </source>
</evidence>
<evidence type="ECO:0000313" key="2">
    <source>
        <dbReference type="EMBL" id="CAH0384387.1"/>
    </source>
</evidence>
<organism evidence="2 3">
    <name type="scientific">Bemisia tabaci</name>
    <name type="common">Sweetpotato whitefly</name>
    <name type="synonym">Aleurodes tabaci</name>
    <dbReference type="NCBI Taxonomy" id="7038"/>
    <lineage>
        <taxon>Eukaryota</taxon>
        <taxon>Metazoa</taxon>
        <taxon>Ecdysozoa</taxon>
        <taxon>Arthropoda</taxon>
        <taxon>Hexapoda</taxon>
        <taxon>Insecta</taxon>
        <taxon>Pterygota</taxon>
        <taxon>Neoptera</taxon>
        <taxon>Paraneoptera</taxon>
        <taxon>Hemiptera</taxon>
        <taxon>Sternorrhyncha</taxon>
        <taxon>Aleyrodoidea</taxon>
        <taxon>Aleyrodidae</taxon>
        <taxon>Aleyrodinae</taxon>
        <taxon>Bemisia</taxon>
    </lineage>
</organism>
<dbReference type="EMBL" id="OU963863">
    <property type="protein sequence ID" value="CAH0384387.1"/>
    <property type="molecule type" value="Genomic_DNA"/>
</dbReference>
<dbReference type="AlphaFoldDB" id="A0A9P0A6V2"/>
<feature type="transmembrane region" description="Helical" evidence="1">
    <location>
        <begin position="92"/>
        <end position="117"/>
    </location>
</feature>
<feature type="transmembrane region" description="Helical" evidence="1">
    <location>
        <begin position="58"/>
        <end position="80"/>
    </location>
</feature>
<evidence type="ECO:0000256" key="1">
    <source>
        <dbReference type="SAM" id="Phobius"/>
    </source>
</evidence>
<dbReference type="KEGG" id="btab:109043525"/>
<accession>A0A9P0A6V2</accession>
<sequence length="366" mass="41760">MANVGFVVEMSIFYVYSLAMAFTEETPTNLKPNLMKVYELESTNILLSITKSVVGLSMFLRGATVYFYIGTLACMFIPIITNSHPYFYVPWLLVALFRCVVFNLFLLMSGFCVCVIFSPIKPACMEFIFIKMLESVIYSYFWLKINRKYVELCRQTGIKYVPFLRHFQSRAEFLSQEVAYRRRRLRTLGNRVPPPPSNRPPPPCVSVDDLDCSSDSDYSLSSLRDSEMTKGSRSLDSLFTKATMDWFIKEALVHQSVEKDDARYEEGLAKRAAAFLQRTLGQKPRSARSDEFEVITNLLPLHTTQRYDPSQDEETPVAKETRAVGNREVCSRESKSTCVEEEIPLTADGETLDTCFDDANSCVKTP</sequence>
<reference evidence="2" key="1">
    <citation type="submission" date="2021-12" db="EMBL/GenBank/DDBJ databases">
        <authorList>
            <person name="King R."/>
        </authorList>
    </citation>
    <scope>NUCLEOTIDE SEQUENCE</scope>
</reference>
<dbReference type="Proteomes" id="UP001152759">
    <property type="component" value="Chromosome 2"/>
</dbReference>
<name>A0A9P0A6V2_BEMTA</name>
<proteinExistence type="predicted"/>
<keyword evidence="1" id="KW-1133">Transmembrane helix</keyword>
<keyword evidence="1" id="KW-0472">Membrane</keyword>